<proteinExistence type="predicted"/>
<protein>
    <submittedName>
        <fullName evidence="1">Uncharacterized protein</fullName>
    </submittedName>
</protein>
<name>A0A0V1LV07_9BILA</name>
<dbReference type="AlphaFoldDB" id="A0A0V1LV07"/>
<keyword evidence="2" id="KW-1185">Reference proteome</keyword>
<evidence type="ECO:0000313" key="2">
    <source>
        <dbReference type="Proteomes" id="UP000054721"/>
    </source>
</evidence>
<dbReference type="Proteomes" id="UP000054721">
    <property type="component" value="Unassembled WGS sequence"/>
</dbReference>
<evidence type="ECO:0000313" key="1">
    <source>
        <dbReference type="EMBL" id="KRZ63370.1"/>
    </source>
</evidence>
<accession>A0A0V1LV07</accession>
<gene>
    <name evidence="1" type="ORF">T02_15953</name>
</gene>
<reference evidence="1 2" key="1">
    <citation type="submission" date="2015-05" db="EMBL/GenBank/DDBJ databases">
        <title>Evolution of Trichinella species and genotypes.</title>
        <authorList>
            <person name="Korhonen P.K."/>
            <person name="Edoardo P."/>
            <person name="Giuseppe L.R."/>
            <person name="Gasser R.B."/>
        </authorList>
    </citation>
    <scope>NUCLEOTIDE SEQUENCE [LARGE SCALE GENOMIC DNA]</scope>
    <source>
        <strain evidence="1">ISS10</strain>
    </source>
</reference>
<comment type="caution">
    <text evidence="1">The sequence shown here is derived from an EMBL/GenBank/DDBJ whole genome shotgun (WGS) entry which is preliminary data.</text>
</comment>
<sequence length="75" mass="8645">MGKEQFVQKKSKYTPYIHNLTDHGLLNRYRIQLSAPIISALIVQLLPSNNFANVMYNVASLELLLIVKKRNTMKN</sequence>
<dbReference type="EMBL" id="JYDW01000001">
    <property type="protein sequence ID" value="KRZ63370.1"/>
    <property type="molecule type" value="Genomic_DNA"/>
</dbReference>
<organism evidence="1 2">
    <name type="scientific">Trichinella nativa</name>
    <dbReference type="NCBI Taxonomy" id="6335"/>
    <lineage>
        <taxon>Eukaryota</taxon>
        <taxon>Metazoa</taxon>
        <taxon>Ecdysozoa</taxon>
        <taxon>Nematoda</taxon>
        <taxon>Enoplea</taxon>
        <taxon>Dorylaimia</taxon>
        <taxon>Trichinellida</taxon>
        <taxon>Trichinellidae</taxon>
        <taxon>Trichinella</taxon>
    </lineage>
</organism>
<dbReference type="OrthoDB" id="10549502at2759"/>